<evidence type="ECO:0000313" key="3">
    <source>
        <dbReference type="Proteomes" id="UP001153404"/>
    </source>
</evidence>
<accession>A0A9X4QRJ5</accession>
<keyword evidence="1" id="KW-0175">Coiled coil</keyword>
<protein>
    <submittedName>
        <fullName evidence="2">Uncharacterized protein</fullName>
    </submittedName>
</protein>
<keyword evidence="3" id="KW-1185">Reference proteome</keyword>
<evidence type="ECO:0000313" key="2">
    <source>
        <dbReference type="EMBL" id="MDG0809111.1"/>
    </source>
</evidence>
<gene>
    <name evidence="2" type="ORF">OMP40_06745</name>
</gene>
<feature type="coiled-coil region" evidence="1">
    <location>
        <begin position="25"/>
        <end position="64"/>
    </location>
</feature>
<comment type="caution">
    <text evidence="2">The sequence shown here is derived from an EMBL/GenBank/DDBJ whole genome shotgun (WGS) entry which is preliminary data.</text>
</comment>
<proteinExistence type="predicted"/>
<organism evidence="2 3">
    <name type="scientific">Cohnella rhizosphaerae</name>
    <dbReference type="NCBI Taxonomy" id="1457232"/>
    <lineage>
        <taxon>Bacteria</taxon>
        <taxon>Bacillati</taxon>
        <taxon>Bacillota</taxon>
        <taxon>Bacilli</taxon>
        <taxon>Bacillales</taxon>
        <taxon>Paenibacillaceae</taxon>
        <taxon>Cohnella</taxon>
    </lineage>
</organism>
<sequence length="75" mass="8322">MKKTTETLKTKAPESAEYTELVGLVAKLSAALQATEEKAKQQELAKAKANNKRLAEATSKMRKEYDEVGEVSFFL</sequence>
<evidence type="ECO:0000256" key="1">
    <source>
        <dbReference type="SAM" id="Coils"/>
    </source>
</evidence>
<dbReference type="AlphaFoldDB" id="A0A9X4QRJ5"/>
<dbReference type="Proteomes" id="UP001153404">
    <property type="component" value="Unassembled WGS sequence"/>
</dbReference>
<reference evidence="2" key="1">
    <citation type="submission" date="2022-10" db="EMBL/GenBank/DDBJ databases">
        <title>Comparative genomic analysis of Cohnella hashimotonis sp. nov., isolated from the International Space Station.</title>
        <authorList>
            <person name="Simpson A."/>
            <person name="Venkateswaran K."/>
        </authorList>
    </citation>
    <scope>NUCLEOTIDE SEQUENCE</scope>
    <source>
        <strain evidence="2">DSM 28161</strain>
    </source>
</reference>
<name>A0A9X4QRJ5_9BACL</name>
<dbReference type="RefSeq" id="WP_277530210.1">
    <property type="nucleotide sequence ID" value="NZ_JAPDIA010000003.1"/>
</dbReference>
<dbReference type="EMBL" id="JAPDIA010000003">
    <property type="protein sequence ID" value="MDG0809111.1"/>
    <property type="molecule type" value="Genomic_DNA"/>
</dbReference>